<organism evidence="4 5">
    <name type="scientific">Amycolatopsis jiangsuensis</name>
    <dbReference type="NCBI Taxonomy" id="1181879"/>
    <lineage>
        <taxon>Bacteria</taxon>
        <taxon>Bacillati</taxon>
        <taxon>Actinomycetota</taxon>
        <taxon>Actinomycetes</taxon>
        <taxon>Pseudonocardiales</taxon>
        <taxon>Pseudonocardiaceae</taxon>
        <taxon>Amycolatopsis</taxon>
    </lineage>
</organism>
<dbReference type="GO" id="GO:0003700">
    <property type="term" value="F:DNA-binding transcription factor activity"/>
    <property type="evidence" value="ECO:0007669"/>
    <property type="project" value="TreeGrafter"/>
</dbReference>
<dbReference type="Pfam" id="PF00440">
    <property type="entry name" value="TetR_N"/>
    <property type="match status" value="1"/>
</dbReference>
<keyword evidence="5" id="KW-1185">Reference proteome</keyword>
<protein>
    <submittedName>
        <fullName evidence="4">AcrR family transcriptional regulator</fullName>
    </submittedName>
</protein>
<dbReference type="PRINTS" id="PR00455">
    <property type="entry name" value="HTHTETR"/>
</dbReference>
<reference evidence="4 5" key="1">
    <citation type="submission" date="2020-08" db="EMBL/GenBank/DDBJ databases">
        <title>Sequencing the genomes of 1000 actinobacteria strains.</title>
        <authorList>
            <person name="Klenk H.-P."/>
        </authorList>
    </citation>
    <scope>NUCLEOTIDE SEQUENCE [LARGE SCALE GENOMIC DNA]</scope>
    <source>
        <strain evidence="4 5">DSM 45859</strain>
    </source>
</reference>
<dbReference type="RefSeq" id="WP_184779037.1">
    <property type="nucleotide sequence ID" value="NZ_JACHMG010000001.1"/>
</dbReference>
<evidence type="ECO:0000256" key="2">
    <source>
        <dbReference type="PROSITE-ProRule" id="PRU00335"/>
    </source>
</evidence>
<dbReference type="EMBL" id="JACHMG010000001">
    <property type="protein sequence ID" value="MBB4684154.1"/>
    <property type="molecule type" value="Genomic_DNA"/>
</dbReference>
<dbReference type="PANTHER" id="PTHR30055:SF148">
    <property type="entry name" value="TETR-FAMILY TRANSCRIPTIONAL REGULATOR"/>
    <property type="match status" value="1"/>
</dbReference>
<dbReference type="PANTHER" id="PTHR30055">
    <property type="entry name" value="HTH-TYPE TRANSCRIPTIONAL REGULATOR RUTR"/>
    <property type="match status" value="1"/>
</dbReference>
<dbReference type="AlphaFoldDB" id="A0A840IT50"/>
<dbReference type="GO" id="GO:0000976">
    <property type="term" value="F:transcription cis-regulatory region binding"/>
    <property type="evidence" value="ECO:0007669"/>
    <property type="project" value="TreeGrafter"/>
</dbReference>
<dbReference type="SUPFAM" id="SSF46689">
    <property type="entry name" value="Homeodomain-like"/>
    <property type="match status" value="1"/>
</dbReference>
<gene>
    <name evidence="4" type="ORF">BJY18_001639</name>
</gene>
<dbReference type="PROSITE" id="PS50977">
    <property type="entry name" value="HTH_TETR_2"/>
    <property type="match status" value="1"/>
</dbReference>
<evidence type="ECO:0000259" key="3">
    <source>
        <dbReference type="PROSITE" id="PS50977"/>
    </source>
</evidence>
<dbReference type="InterPro" id="IPR009057">
    <property type="entry name" value="Homeodomain-like_sf"/>
</dbReference>
<keyword evidence="1 2" id="KW-0238">DNA-binding</keyword>
<proteinExistence type="predicted"/>
<dbReference type="Gene3D" id="1.10.10.60">
    <property type="entry name" value="Homeodomain-like"/>
    <property type="match status" value="1"/>
</dbReference>
<evidence type="ECO:0000313" key="4">
    <source>
        <dbReference type="EMBL" id="MBB4684154.1"/>
    </source>
</evidence>
<evidence type="ECO:0000313" key="5">
    <source>
        <dbReference type="Proteomes" id="UP000581769"/>
    </source>
</evidence>
<dbReference type="InterPro" id="IPR050109">
    <property type="entry name" value="HTH-type_TetR-like_transc_reg"/>
</dbReference>
<name>A0A840IT50_9PSEU</name>
<dbReference type="Gene3D" id="1.10.357.10">
    <property type="entry name" value="Tetracycline Repressor, domain 2"/>
    <property type="match status" value="1"/>
</dbReference>
<evidence type="ECO:0000256" key="1">
    <source>
        <dbReference type="ARBA" id="ARBA00023125"/>
    </source>
</evidence>
<sequence>MPEQPAAPRRDPRLDRSRTAILAAAVALLSEGGVRAVTIEAVTARSGVARSTLYRHFTTGTELLAAAFRELLPALPPAPEGGAPRDRLLHLVRAHADQFEQAPALAAVVWMTAIGKSADLPSDAEERTRLATLREHVIEHYRAPFEEVLTACLPGATLSGHEVELAAAQLAGPLLFNTLVTRRASDARFCARLVDDFLAGRARTTGEETARAQTPAT</sequence>
<comment type="caution">
    <text evidence="4">The sequence shown here is derived from an EMBL/GenBank/DDBJ whole genome shotgun (WGS) entry which is preliminary data.</text>
</comment>
<feature type="domain" description="HTH tetR-type" evidence="3">
    <location>
        <begin position="15"/>
        <end position="75"/>
    </location>
</feature>
<dbReference type="Proteomes" id="UP000581769">
    <property type="component" value="Unassembled WGS sequence"/>
</dbReference>
<dbReference type="InterPro" id="IPR001647">
    <property type="entry name" value="HTH_TetR"/>
</dbReference>
<dbReference type="SUPFAM" id="SSF48498">
    <property type="entry name" value="Tetracyclin repressor-like, C-terminal domain"/>
    <property type="match status" value="1"/>
</dbReference>
<accession>A0A840IT50</accession>
<dbReference type="InterPro" id="IPR036271">
    <property type="entry name" value="Tet_transcr_reg_TetR-rel_C_sf"/>
</dbReference>
<feature type="DNA-binding region" description="H-T-H motif" evidence="2">
    <location>
        <begin position="38"/>
        <end position="57"/>
    </location>
</feature>